<sequence>MRKELIILAVVVCAVLADNYWCPQSGEAFECFESDPNAKFCLNSGKTSVVICSKCRKKYEFCRNGLKVSKRPDYDCGAGWESTPCTGDNSAVPAVF</sequence>
<dbReference type="EMBL" id="CAXITT010000040">
    <property type="protein sequence ID" value="CAL1528905.1"/>
    <property type="molecule type" value="Genomic_DNA"/>
</dbReference>
<comment type="caution">
    <text evidence="2">The sequence shown here is derived from an EMBL/GenBank/DDBJ whole genome shotgun (WGS) entry which is preliminary data.</text>
</comment>
<evidence type="ECO:0000313" key="2">
    <source>
        <dbReference type="EMBL" id="CAL1528905.1"/>
    </source>
</evidence>
<proteinExistence type="predicted"/>
<dbReference type="Proteomes" id="UP001497497">
    <property type="component" value="Unassembled WGS sequence"/>
</dbReference>
<feature type="signal peptide" evidence="1">
    <location>
        <begin position="1"/>
        <end position="17"/>
    </location>
</feature>
<dbReference type="AlphaFoldDB" id="A0AAV2H5H0"/>
<keyword evidence="3" id="KW-1185">Reference proteome</keyword>
<reference evidence="2 3" key="1">
    <citation type="submission" date="2024-04" db="EMBL/GenBank/DDBJ databases">
        <authorList>
            <consortium name="Genoscope - CEA"/>
            <person name="William W."/>
        </authorList>
    </citation>
    <scope>NUCLEOTIDE SEQUENCE [LARGE SCALE GENOMIC DNA]</scope>
</reference>
<protein>
    <submittedName>
        <fullName evidence="2">Uncharacterized protein</fullName>
    </submittedName>
</protein>
<name>A0AAV2H5H0_LYMST</name>
<keyword evidence="1" id="KW-0732">Signal</keyword>
<gene>
    <name evidence="2" type="ORF">GSLYS_00003075001</name>
</gene>
<feature type="chain" id="PRO_5043539325" evidence="1">
    <location>
        <begin position="18"/>
        <end position="96"/>
    </location>
</feature>
<accession>A0AAV2H5H0</accession>
<evidence type="ECO:0000256" key="1">
    <source>
        <dbReference type="SAM" id="SignalP"/>
    </source>
</evidence>
<organism evidence="2 3">
    <name type="scientific">Lymnaea stagnalis</name>
    <name type="common">Great pond snail</name>
    <name type="synonym">Helix stagnalis</name>
    <dbReference type="NCBI Taxonomy" id="6523"/>
    <lineage>
        <taxon>Eukaryota</taxon>
        <taxon>Metazoa</taxon>
        <taxon>Spiralia</taxon>
        <taxon>Lophotrochozoa</taxon>
        <taxon>Mollusca</taxon>
        <taxon>Gastropoda</taxon>
        <taxon>Heterobranchia</taxon>
        <taxon>Euthyneura</taxon>
        <taxon>Panpulmonata</taxon>
        <taxon>Hygrophila</taxon>
        <taxon>Lymnaeoidea</taxon>
        <taxon>Lymnaeidae</taxon>
        <taxon>Lymnaea</taxon>
    </lineage>
</organism>
<evidence type="ECO:0000313" key="3">
    <source>
        <dbReference type="Proteomes" id="UP001497497"/>
    </source>
</evidence>